<sequence length="61" mass="6933">MLTFRHDENGLLSSQDCVAEAARCEALAARAAPEDAELWHELARDWQKLGQQLRAQPRRSD</sequence>
<proteinExistence type="predicted"/>
<accession>A0A0S3Q0A2</accession>
<reference evidence="1 2" key="1">
    <citation type="submission" date="2015-08" db="EMBL/GenBank/DDBJ databases">
        <title>Investigation of the bacterial diversity of lava forest soil.</title>
        <authorList>
            <person name="Lee J.S."/>
        </authorList>
    </citation>
    <scope>NUCLEOTIDE SEQUENCE [LARGE SCALE GENOMIC DNA]</scope>
    <source>
        <strain evidence="1 2">GJW-30</strain>
    </source>
</reference>
<dbReference type="EMBL" id="AP014946">
    <property type="protein sequence ID" value="BAT61623.1"/>
    <property type="molecule type" value="Genomic_DNA"/>
</dbReference>
<protein>
    <submittedName>
        <fullName evidence="1">Uncharacterized protein</fullName>
    </submittedName>
</protein>
<evidence type="ECO:0000313" key="2">
    <source>
        <dbReference type="Proteomes" id="UP000236884"/>
    </source>
</evidence>
<dbReference type="AlphaFoldDB" id="A0A0S3Q0A2"/>
<organism evidence="1 2">
    <name type="scientific">Variibacter gotjawalensis</name>
    <dbReference type="NCBI Taxonomy" id="1333996"/>
    <lineage>
        <taxon>Bacteria</taxon>
        <taxon>Pseudomonadati</taxon>
        <taxon>Pseudomonadota</taxon>
        <taxon>Alphaproteobacteria</taxon>
        <taxon>Hyphomicrobiales</taxon>
        <taxon>Nitrobacteraceae</taxon>
        <taxon>Variibacter</taxon>
    </lineage>
</organism>
<dbReference type="KEGG" id="vgo:GJW-30_1_04182"/>
<evidence type="ECO:0000313" key="1">
    <source>
        <dbReference type="EMBL" id="BAT61623.1"/>
    </source>
</evidence>
<dbReference type="RefSeq" id="WP_096358295.1">
    <property type="nucleotide sequence ID" value="NZ_AP014946.1"/>
</dbReference>
<keyword evidence="2" id="KW-1185">Reference proteome</keyword>
<gene>
    <name evidence="1" type="ORF">GJW-30_1_04182</name>
</gene>
<dbReference type="Proteomes" id="UP000236884">
    <property type="component" value="Chromosome"/>
</dbReference>
<name>A0A0S3Q0A2_9BRAD</name>